<name>A0ACC3DA35_9PEZI</name>
<gene>
    <name evidence="1" type="ORF">LTS18_009915</name>
</gene>
<evidence type="ECO:0000313" key="2">
    <source>
        <dbReference type="Proteomes" id="UP001186974"/>
    </source>
</evidence>
<keyword evidence="2" id="KW-1185">Reference proteome</keyword>
<sequence>MDDTTDLKPLIEDLTSQISDLETALKPLLNGPLANISSKLPLLDRAKLHVLLTYAIESVLFSFLRLNDVNAKEHAVFAELTRVKQYFAKIKEVESGGPGARASRIDKGAAGRFISHALAGNEKFDKERAERERQAKEAGRLKAEQMGKKRKLDDEADLVNEEDNEPSITQEAKDEQEVMGDGGKRKSKRVKASDMMDEDDVAKKGKKDKKDRKAKKKSLLESEVVTEADASTEVVDTPTEPAATAISPATTDLKKVKKSKKSDKAPKGASEVFKSLLDDPKEKSAEEVPKKKKKKSKAGA</sequence>
<evidence type="ECO:0000313" key="1">
    <source>
        <dbReference type="EMBL" id="KAK3064126.1"/>
    </source>
</evidence>
<reference evidence="1" key="1">
    <citation type="submission" date="2024-09" db="EMBL/GenBank/DDBJ databases">
        <title>Black Yeasts Isolated from many extreme environments.</title>
        <authorList>
            <person name="Coleine C."/>
            <person name="Stajich J.E."/>
            <person name="Selbmann L."/>
        </authorList>
    </citation>
    <scope>NUCLEOTIDE SEQUENCE</scope>
    <source>
        <strain evidence="1">CCFEE 5737</strain>
    </source>
</reference>
<protein>
    <submittedName>
        <fullName evidence="1">Uncharacterized protein</fullName>
    </submittedName>
</protein>
<organism evidence="1 2">
    <name type="scientific">Coniosporium uncinatum</name>
    <dbReference type="NCBI Taxonomy" id="93489"/>
    <lineage>
        <taxon>Eukaryota</taxon>
        <taxon>Fungi</taxon>
        <taxon>Dikarya</taxon>
        <taxon>Ascomycota</taxon>
        <taxon>Pezizomycotina</taxon>
        <taxon>Dothideomycetes</taxon>
        <taxon>Dothideomycetes incertae sedis</taxon>
        <taxon>Coniosporium</taxon>
    </lineage>
</organism>
<proteinExistence type="predicted"/>
<dbReference type="EMBL" id="JAWDJW010006606">
    <property type="protein sequence ID" value="KAK3064126.1"/>
    <property type="molecule type" value="Genomic_DNA"/>
</dbReference>
<dbReference type="Proteomes" id="UP001186974">
    <property type="component" value="Unassembled WGS sequence"/>
</dbReference>
<comment type="caution">
    <text evidence="1">The sequence shown here is derived from an EMBL/GenBank/DDBJ whole genome shotgun (WGS) entry which is preliminary data.</text>
</comment>
<accession>A0ACC3DA35</accession>